<feature type="domain" description="HSF-type DNA-binding" evidence="6">
    <location>
        <begin position="5"/>
        <end position="128"/>
    </location>
</feature>
<gene>
    <name evidence="7" type="primary">Hsf5</name>
    <name evidence="7" type="ORF">TODMEX_R06310</name>
</gene>
<dbReference type="AlphaFoldDB" id="A0A851DJQ7"/>
<evidence type="ECO:0000313" key="7">
    <source>
        <dbReference type="EMBL" id="NWI68563.1"/>
    </source>
</evidence>
<dbReference type="InterPro" id="IPR000232">
    <property type="entry name" value="HSF_DNA-bd"/>
</dbReference>
<dbReference type="PANTHER" id="PTHR10015:SF278">
    <property type="entry name" value="HEAT SHOCK FACTOR PROTEIN 5"/>
    <property type="match status" value="1"/>
</dbReference>
<dbReference type="PANTHER" id="PTHR10015">
    <property type="entry name" value="HEAT SHOCK TRANSCRIPTION FACTOR"/>
    <property type="match status" value="1"/>
</dbReference>
<reference evidence="7" key="1">
    <citation type="submission" date="2019-10" db="EMBL/GenBank/DDBJ databases">
        <title>Bird 10,000 Genomes (B10K) Project - Family phase.</title>
        <authorList>
            <person name="Zhang G."/>
        </authorList>
    </citation>
    <scope>NUCLEOTIDE SEQUENCE</scope>
    <source>
        <strain evidence="7">B10K-DU-002-69</strain>
        <tissue evidence="7">Muscle</tissue>
    </source>
</reference>
<dbReference type="GO" id="GO:0043565">
    <property type="term" value="F:sequence-specific DNA binding"/>
    <property type="evidence" value="ECO:0007669"/>
    <property type="project" value="InterPro"/>
</dbReference>
<evidence type="ECO:0000313" key="8">
    <source>
        <dbReference type="Proteomes" id="UP000660247"/>
    </source>
</evidence>
<dbReference type="SMART" id="SM00415">
    <property type="entry name" value="HSF"/>
    <property type="match status" value="1"/>
</dbReference>
<comment type="subcellular location">
    <subcellularLocation>
        <location evidence="1">Nucleus</location>
    </subcellularLocation>
</comment>
<keyword evidence="3" id="KW-0238">DNA-binding</keyword>
<dbReference type="Proteomes" id="UP000660247">
    <property type="component" value="Unassembled WGS sequence"/>
</dbReference>
<dbReference type="Gene3D" id="1.10.10.10">
    <property type="entry name" value="Winged helix-like DNA-binding domain superfamily/Winged helix DNA-binding domain"/>
    <property type="match status" value="1"/>
</dbReference>
<feature type="non-terminal residue" evidence="7">
    <location>
        <position position="152"/>
    </location>
</feature>
<proteinExistence type="inferred from homology"/>
<name>A0A851DJQ7_TODME</name>
<dbReference type="Pfam" id="PF00447">
    <property type="entry name" value="HSF_DNA-bind"/>
    <property type="match status" value="1"/>
</dbReference>
<evidence type="ECO:0000259" key="6">
    <source>
        <dbReference type="SMART" id="SM00415"/>
    </source>
</evidence>
<evidence type="ECO:0000256" key="4">
    <source>
        <dbReference type="ARBA" id="ARBA00023242"/>
    </source>
</evidence>
<dbReference type="OrthoDB" id="6418155at2759"/>
<protein>
    <submittedName>
        <fullName evidence="7">HSF5 protein</fullName>
    </submittedName>
</protein>
<organism evidence="7 8">
    <name type="scientific">Todus mexicanus</name>
    <name type="common">Puerto Rican tody</name>
    <dbReference type="NCBI Taxonomy" id="135184"/>
    <lineage>
        <taxon>Eukaryota</taxon>
        <taxon>Metazoa</taxon>
        <taxon>Chordata</taxon>
        <taxon>Craniata</taxon>
        <taxon>Vertebrata</taxon>
        <taxon>Euteleostomi</taxon>
        <taxon>Archelosauria</taxon>
        <taxon>Archosauria</taxon>
        <taxon>Dinosauria</taxon>
        <taxon>Saurischia</taxon>
        <taxon>Theropoda</taxon>
        <taxon>Coelurosauria</taxon>
        <taxon>Aves</taxon>
        <taxon>Neognathae</taxon>
        <taxon>Neoaves</taxon>
        <taxon>Telluraves</taxon>
        <taxon>Coraciimorphae</taxon>
        <taxon>Coraciiformes</taxon>
        <taxon>Todidae</taxon>
        <taxon>Todus</taxon>
    </lineage>
</organism>
<dbReference type="InterPro" id="IPR036388">
    <property type="entry name" value="WH-like_DNA-bd_sf"/>
</dbReference>
<evidence type="ECO:0000256" key="3">
    <source>
        <dbReference type="ARBA" id="ARBA00023125"/>
    </source>
</evidence>
<dbReference type="GO" id="GO:0005634">
    <property type="term" value="C:nucleus"/>
    <property type="evidence" value="ECO:0007669"/>
    <property type="project" value="UniProtKB-SubCell"/>
</dbReference>
<comment type="similarity">
    <text evidence="2 5">Belongs to the HSF family.</text>
</comment>
<keyword evidence="4" id="KW-0539">Nucleus</keyword>
<sequence length="152" mass="16648">PDSLNPEAFPAKLWLLVNSPRFGSIRWDARGQGLLIDEQPFVSEVLGMGPAGDGGAGGLFKTKSFTSIIRQLNLYGFRKVVKELVVVPRSSAGPGPYGDGSPTWYLHHYYSPHFCRGRPDLLVHLKRLTSAKKAKLVANLELTSRPSGCSQQ</sequence>
<accession>A0A851DJQ7</accession>
<dbReference type="GO" id="GO:0003700">
    <property type="term" value="F:DNA-binding transcription factor activity"/>
    <property type="evidence" value="ECO:0007669"/>
    <property type="project" value="InterPro"/>
</dbReference>
<dbReference type="SUPFAM" id="SSF46785">
    <property type="entry name" value="Winged helix' DNA-binding domain"/>
    <property type="match status" value="1"/>
</dbReference>
<keyword evidence="8" id="KW-1185">Reference proteome</keyword>
<evidence type="ECO:0000256" key="1">
    <source>
        <dbReference type="ARBA" id="ARBA00004123"/>
    </source>
</evidence>
<comment type="caution">
    <text evidence="7">The sequence shown here is derived from an EMBL/GenBank/DDBJ whole genome shotgun (WGS) entry which is preliminary data.</text>
</comment>
<dbReference type="InterPro" id="IPR036390">
    <property type="entry name" value="WH_DNA-bd_sf"/>
</dbReference>
<evidence type="ECO:0000256" key="2">
    <source>
        <dbReference type="ARBA" id="ARBA00006403"/>
    </source>
</evidence>
<evidence type="ECO:0000256" key="5">
    <source>
        <dbReference type="RuleBase" id="RU004020"/>
    </source>
</evidence>
<dbReference type="EMBL" id="WEIS01070543">
    <property type="protein sequence ID" value="NWI68563.1"/>
    <property type="molecule type" value="Genomic_DNA"/>
</dbReference>
<feature type="non-terminal residue" evidence="7">
    <location>
        <position position="1"/>
    </location>
</feature>